<dbReference type="Proteomes" id="UP000078542">
    <property type="component" value="Unassembled WGS sequence"/>
</dbReference>
<gene>
    <name evidence="1" type="ORF">ALC62_07383</name>
</gene>
<evidence type="ECO:0000313" key="2">
    <source>
        <dbReference type="Proteomes" id="UP000078542"/>
    </source>
</evidence>
<dbReference type="AlphaFoldDB" id="A0A151IHT0"/>
<keyword evidence="2" id="KW-1185">Reference proteome</keyword>
<proteinExistence type="predicted"/>
<evidence type="ECO:0000313" key="1">
    <source>
        <dbReference type="EMBL" id="KYN01810.1"/>
    </source>
</evidence>
<sequence length="133" mass="15525">MKLPKEHFRYMLLLFFNQKKTALIQMIQKAPAIFSRHCSDFHLFHSMQYALDFRLLILPAWDLLFLHDSLQHVKVIPVLVLRVSYVRFYLNLPKILIVPLHLVFILLRGSAGGCAPHSFLSTKRTEVTVIPKN</sequence>
<protein>
    <submittedName>
        <fullName evidence="1">Uncharacterized protein</fullName>
    </submittedName>
</protein>
<organism evidence="1 2">
    <name type="scientific">Cyphomyrmex costatus</name>
    <dbReference type="NCBI Taxonomy" id="456900"/>
    <lineage>
        <taxon>Eukaryota</taxon>
        <taxon>Metazoa</taxon>
        <taxon>Ecdysozoa</taxon>
        <taxon>Arthropoda</taxon>
        <taxon>Hexapoda</taxon>
        <taxon>Insecta</taxon>
        <taxon>Pterygota</taxon>
        <taxon>Neoptera</taxon>
        <taxon>Endopterygota</taxon>
        <taxon>Hymenoptera</taxon>
        <taxon>Apocrita</taxon>
        <taxon>Aculeata</taxon>
        <taxon>Formicoidea</taxon>
        <taxon>Formicidae</taxon>
        <taxon>Myrmicinae</taxon>
        <taxon>Cyphomyrmex</taxon>
    </lineage>
</organism>
<name>A0A151IHT0_9HYME</name>
<accession>A0A151IHT0</accession>
<dbReference type="EMBL" id="KQ977578">
    <property type="protein sequence ID" value="KYN01810.1"/>
    <property type="molecule type" value="Genomic_DNA"/>
</dbReference>
<reference evidence="1 2" key="1">
    <citation type="submission" date="2016-03" db="EMBL/GenBank/DDBJ databases">
        <title>Cyphomyrmex costatus WGS genome.</title>
        <authorList>
            <person name="Nygaard S."/>
            <person name="Hu H."/>
            <person name="Boomsma J."/>
            <person name="Zhang G."/>
        </authorList>
    </citation>
    <scope>NUCLEOTIDE SEQUENCE [LARGE SCALE GENOMIC DNA]</scope>
    <source>
        <strain evidence="1">MS0001</strain>
        <tissue evidence="1">Whole body</tissue>
    </source>
</reference>